<dbReference type="GO" id="GO:1990189">
    <property type="term" value="F:protein N-terminal-serine acetyltransferase activity"/>
    <property type="evidence" value="ECO:0007669"/>
    <property type="project" value="TreeGrafter"/>
</dbReference>
<name>A0A087AYA0_9BIFI</name>
<evidence type="ECO:0000313" key="2">
    <source>
        <dbReference type="EMBL" id="KFI63750.1"/>
    </source>
</evidence>
<dbReference type="OrthoDB" id="5242221at2"/>
<gene>
    <name evidence="2" type="ORF">BCUN_1232</name>
</gene>
<accession>A0A087AYA0</accession>
<proteinExistence type="predicted"/>
<keyword evidence="3" id="KW-1185">Reference proteome</keyword>
<keyword evidence="2" id="KW-0808">Transferase</keyword>
<dbReference type="InterPro" id="IPR016181">
    <property type="entry name" value="Acyl_CoA_acyltransferase"/>
</dbReference>
<dbReference type="AlphaFoldDB" id="A0A087AYA0"/>
<dbReference type="Proteomes" id="UP000029067">
    <property type="component" value="Unassembled WGS sequence"/>
</dbReference>
<dbReference type="GO" id="GO:0008999">
    <property type="term" value="F:protein-N-terminal-alanine acetyltransferase activity"/>
    <property type="evidence" value="ECO:0007669"/>
    <property type="project" value="TreeGrafter"/>
</dbReference>
<sequence length="227" mass="25788">MSVLQSLRDALRGAGTDAFPSSMRLAAPAGAPPLVLRSMRTGDEFEWDQVRSRNAVWLDPWESNDPMRRSLVTFRQWIGMQRRDERLGNSLVLLMELDGRIVGQISLGAVFRGAMRSGIVGYWVDQGHAGQGLTPLAVAMLADWALHDPHGPRLHRLEIDILPENQRSRRVVEKLGARYEGVRREYMYIHGRWRDHESYSLLPDDTPKGFVCRFLSDTPSETVHELS</sequence>
<organism evidence="2 3">
    <name type="scientific">Bifidobacterium cuniculi</name>
    <dbReference type="NCBI Taxonomy" id="1688"/>
    <lineage>
        <taxon>Bacteria</taxon>
        <taxon>Bacillati</taxon>
        <taxon>Actinomycetota</taxon>
        <taxon>Actinomycetes</taxon>
        <taxon>Bifidobacteriales</taxon>
        <taxon>Bifidobacteriaceae</taxon>
        <taxon>Bifidobacterium</taxon>
    </lineage>
</organism>
<dbReference type="Gene3D" id="3.40.630.30">
    <property type="match status" value="1"/>
</dbReference>
<comment type="caution">
    <text evidence="2">The sequence shown here is derived from an EMBL/GenBank/DDBJ whole genome shotgun (WGS) entry which is preliminary data.</text>
</comment>
<dbReference type="PANTHER" id="PTHR43441:SF10">
    <property type="entry name" value="ACETYLTRANSFERASE"/>
    <property type="match status" value="1"/>
</dbReference>
<dbReference type="InterPro" id="IPR000182">
    <property type="entry name" value="GNAT_dom"/>
</dbReference>
<protein>
    <submittedName>
        <fullName evidence="2">Acetytransferase</fullName>
        <ecNumber evidence="2">2.3.1.128</ecNumber>
    </submittedName>
</protein>
<dbReference type="EMBL" id="JGYV01000007">
    <property type="protein sequence ID" value="KFI63750.1"/>
    <property type="molecule type" value="Genomic_DNA"/>
</dbReference>
<dbReference type="SUPFAM" id="SSF55729">
    <property type="entry name" value="Acyl-CoA N-acyltransferases (Nat)"/>
    <property type="match status" value="1"/>
</dbReference>
<dbReference type="eggNOG" id="COG1670">
    <property type="taxonomic scope" value="Bacteria"/>
</dbReference>
<dbReference type="EC" id="2.3.1.128" evidence="2"/>
<dbReference type="Pfam" id="PF13302">
    <property type="entry name" value="Acetyltransf_3"/>
    <property type="match status" value="1"/>
</dbReference>
<dbReference type="STRING" id="1688.BCUN_1232"/>
<reference evidence="2 3" key="1">
    <citation type="submission" date="2014-03" db="EMBL/GenBank/DDBJ databases">
        <title>Genomics of Bifidobacteria.</title>
        <authorList>
            <person name="Ventura M."/>
            <person name="Milani C."/>
            <person name="Lugli G.A."/>
        </authorList>
    </citation>
    <scope>NUCLEOTIDE SEQUENCE [LARGE SCALE GENOMIC DNA]</scope>
    <source>
        <strain evidence="2 3">LMG 10738</strain>
    </source>
</reference>
<keyword evidence="2" id="KW-0012">Acyltransferase</keyword>
<dbReference type="InterPro" id="IPR051908">
    <property type="entry name" value="Ribosomal_N-acetyltransferase"/>
</dbReference>
<dbReference type="PROSITE" id="PS51186">
    <property type="entry name" value="GNAT"/>
    <property type="match status" value="1"/>
</dbReference>
<evidence type="ECO:0000259" key="1">
    <source>
        <dbReference type="PROSITE" id="PS51186"/>
    </source>
</evidence>
<evidence type="ECO:0000313" key="3">
    <source>
        <dbReference type="Proteomes" id="UP000029067"/>
    </source>
</evidence>
<dbReference type="PANTHER" id="PTHR43441">
    <property type="entry name" value="RIBOSOMAL-PROTEIN-SERINE ACETYLTRANSFERASE"/>
    <property type="match status" value="1"/>
</dbReference>
<feature type="domain" description="N-acetyltransferase" evidence="1">
    <location>
        <begin position="34"/>
        <end position="195"/>
    </location>
</feature>
<dbReference type="RefSeq" id="WP_033514984.1">
    <property type="nucleotide sequence ID" value="NZ_JGYV01000007.1"/>
</dbReference>
<dbReference type="GO" id="GO:0005737">
    <property type="term" value="C:cytoplasm"/>
    <property type="evidence" value="ECO:0007669"/>
    <property type="project" value="TreeGrafter"/>
</dbReference>